<sequence length="60" mass="6914">MNTNFKTDEKVLIIVDNKLTLSLIIGYMKTTQQNLVAVSYDDGKCKTARHENEILRLEDK</sequence>
<dbReference type="RefSeq" id="WP_096699271.1">
    <property type="nucleotide sequence ID" value="NZ_CP023483.1"/>
</dbReference>
<evidence type="ECO:0000313" key="2">
    <source>
        <dbReference type="Proteomes" id="UP000243591"/>
    </source>
</evidence>
<reference evidence="1 2" key="1">
    <citation type="submission" date="2017-09" db="EMBL/GenBank/DDBJ databases">
        <title>Complete Genome Sequences of Two Strains of the Meat Spoilage Bacterium Brochothrix thermosphacta Isolated from Ground Chicken.</title>
        <authorList>
            <person name="Paoli G.C."/>
            <person name="Wijey C."/>
            <person name="Chen C.-Y."/>
            <person name="Nguyen L."/>
            <person name="Yan X."/>
            <person name="Irwin P.L."/>
        </authorList>
    </citation>
    <scope>NUCLEOTIDE SEQUENCE [LARGE SCALE GENOMIC DNA]</scope>
    <source>
        <strain evidence="1 2">BI</strain>
    </source>
</reference>
<protein>
    <submittedName>
        <fullName evidence="1">Uncharacterized protein</fullName>
    </submittedName>
</protein>
<dbReference type="Proteomes" id="UP000243591">
    <property type="component" value="Chromosome"/>
</dbReference>
<dbReference type="KEGG" id="bths:CNY62_02535"/>
<evidence type="ECO:0000313" key="1">
    <source>
        <dbReference type="EMBL" id="ATF25359.1"/>
    </source>
</evidence>
<gene>
    <name evidence="1" type="ORF">CNY62_02535</name>
</gene>
<keyword evidence="2" id="KW-1185">Reference proteome</keyword>
<accession>A0A291BVZ4</accession>
<name>A0A291BVZ4_BROTH</name>
<proteinExistence type="predicted"/>
<organism evidence="1 2">
    <name type="scientific">Brochothrix thermosphacta</name>
    <name type="common">Microbacterium thermosphactum</name>
    <dbReference type="NCBI Taxonomy" id="2756"/>
    <lineage>
        <taxon>Bacteria</taxon>
        <taxon>Bacillati</taxon>
        <taxon>Bacillota</taxon>
        <taxon>Bacilli</taxon>
        <taxon>Bacillales</taxon>
        <taxon>Listeriaceae</taxon>
        <taxon>Brochothrix</taxon>
    </lineage>
</organism>
<dbReference type="EMBL" id="CP023483">
    <property type="protein sequence ID" value="ATF25359.1"/>
    <property type="molecule type" value="Genomic_DNA"/>
</dbReference>
<dbReference type="AlphaFoldDB" id="A0A291BVZ4"/>